<feature type="region of interest" description="Disordered" evidence="1">
    <location>
        <begin position="794"/>
        <end position="856"/>
    </location>
</feature>
<feature type="compositionally biased region" description="Acidic residues" evidence="1">
    <location>
        <begin position="287"/>
        <end position="297"/>
    </location>
</feature>
<accession>A0AAE8M3K0</accession>
<feature type="compositionally biased region" description="Acidic residues" evidence="1">
    <location>
        <begin position="307"/>
        <end position="317"/>
    </location>
</feature>
<feature type="compositionally biased region" description="Polar residues" evidence="1">
    <location>
        <begin position="103"/>
        <end position="119"/>
    </location>
</feature>
<feature type="region of interest" description="Disordered" evidence="1">
    <location>
        <begin position="101"/>
        <end position="123"/>
    </location>
</feature>
<feature type="compositionally biased region" description="Basic and acidic residues" evidence="1">
    <location>
        <begin position="269"/>
        <end position="286"/>
    </location>
</feature>
<feature type="compositionally biased region" description="Basic and acidic residues" evidence="1">
    <location>
        <begin position="200"/>
        <end position="213"/>
    </location>
</feature>
<feature type="region of interest" description="Disordered" evidence="1">
    <location>
        <begin position="197"/>
        <end position="334"/>
    </location>
</feature>
<evidence type="ECO:0000313" key="3">
    <source>
        <dbReference type="Proteomes" id="UP001187734"/>
    </source>
</evidence>
<gene>
    <name evidence="2" type="ORF">FTOL_03370</name>
</gene>
<reference evidence="2" key="1">
    <citation type="submission" date="2018-03" db="EMBL/GenBank/DDBJ databases">
        <authorList>
            <person name="Guldener U."/>
        </authorList>
    </citation>
    <scope>NUCLEOTIDE SEQUENCE</scope>
</reference>
<feature type="compositionally biased region" description="Acidic residues" evidence="1">
    <location>
        <begin position="609"/>
        <end position="626"/>
    </location>
</feature>
<evidence type="ECO:0000313" key="2">
    <source>
        <dbReference type="EMBL" id="SPJ73640.1"/>
    </source>
</evidence>
<feature type="compositionally biased region" description="Basic and acidic residues" evidence="1">
    <location>
        <begin position="225"/>
        <end position="236"/>
    </location>
</feature>
<protein>
    <submittedName>
        <fullName evidence="2">Uncharacterized protein</fullName>
    </submittedName>
</protein>
<organism evidence="2 3">
    <name type="scientific">Fusarium torulosum</name>
    <dbReference type="NCBI Taxonomy" id="33205"/>
    <lineage>
        <taxon>Eukaryota</taxon>
        <taxon>Fungi</taxon>
        <taxon>Dikarya</taxon>
        <taxon>Ascomycota</taxon>
        <taxon>Pezizomycotina</taxon>
        <taxon>Sordariomycetes</taxon>
        <taxon>Hypocreomycetidae</taxon>
        <taxon>Hypocreales</taxon>
        <taxon>Nectriaceae</taxon>
        <taxon>Fusarium</taxon>
    </lineage>
</organism>
<keyword evidence="3" id="KW-1185">Reference proteome</keyword>
<sequence>MAEIEMDIDVAKSGLEGLDGHMEDDIIDFDTDMVDSNQDLQKHDDDLAAMDREMQEDEDVINNNAYETNGMASEDVEFDLHDVETTVHSIDHVDYEVVGAVPESQTMEPTQTSRSPNGDTQEHEKVERLYEGDDHGDMVSDDRASAHEIDYEFEDNVDPNEPQKDVIEDATHHSAGSLAEEGASAAVDHDGLEAVDDITADERDTVEPAREESAASSHEAQNEPQDQHEATSKDEEGNNSDGAGAEVVNLVEHNEPADASDNNEEPPDEEHIASHEEATSFTKEPDNEMVEGAEDTEDHNYDKVESGQDEYDEDGTADPEHADHSGTNAGLNGKADDNFPAITVQYKGDEFPLFSATTNGFFADLSVLDEPLEKLLAGFRSELENEIADDDDLVFQVDELGLELAETTQGELMTNVTFRQILEIFDLLVKNQDPDSSRTLYTYLFTKPNTEKRLESLIESATAGKGLDEVIHLFETPMTAGTSMLETSATIDGVHEELDEFDSPVDEEHPDEADIAADDEYPEDEQPEDEHLEGEELEDEQQEADRVEDEEVEDEQLEDEQTNLDTSALKDQEVDDHEVGYEADGQDDHENLAETLVEIPADASTVEANTEDTGEIDAGADDEDLEQNGKTTSFSSSLLCCYSPKFCLCGSCVAKYVEDHERDEAEYRCSLEGNKDNKRNLPIKKQFLLSSPHKHTQSHSDFSTTFSFNRTDEFSPARADSEIDPFANFELDEDTEANDDMNGDVVFEEKVETKEVVVVETEDVRAQTIDTSTTTTLQEEEEAASFHVDLGAVSTEVETTEKASNGENDLDEIDWRDEPEAEDQEPTTPSAAGKRSRGDDDDVGAEDEQDAKRRRP</sequence>
<feature type="compositionally biased region" description="Acidic residues" evidence="1">
    <location>
        <begin position="839"/>
        <end position="849"/>
    </location>
</feature>
<dbReference type="AlphaFoldDB" id="A0AAE8M3K0"/>
<feature type="compositionally biased region" description="Acidic residues" evidence="1">
    <location>
        <begin position="500"/>
        <end position="562"/>
    </location>
</feature>
<dbReference type="Proteomes" id="UP001187734">
    <property type="component" value="Unassembled WGS sequence"/>
</dbReference>
<feature type="region of interest" description="Disordered" evidence="1">
    <location>
        <begin position="500"/>
        <end position="574"/>
    </location>
</feature>
<name>A0AAE8M3K0_9HYPO</name>
<dbReference type="EMBL" id="ONZP01000101">
    <property type="protein sequence ID" value="SPJ73640.1"/>
    <property type="molecule type" value="Genomic_DNA"/>
</dbReference>
<dbReference type="InterPro" id="IPR018822">
    <property type="entry name" value="UPF0646"/>
</dbReference>
<feature type="compositionally biased region" description="Acidic residues" evidence="1">
    <location>
        <begin position="808"/>
        <end position="825"/>
    </location>
</feature>
<proteinExistence type="predicted"/>
<feature type="region of interest" description="Disordered" evidence="1">
    <location>
        <begin position="601"/>
        <end position="629"/>
    </location>
</feature>
<dbReference type="Pfam" id="PF10336">
    <property type="entry name" value="DUF2420"/>
    <property type="match status" value="1"/>
</dbReference>
<comment type="caution">
    <text evidence="2">The sequence shown here is derived from an EMBL/GenBank/DDBJ whole genome shotgun (WGS) entry which is preliminary data.</text>
</comment>
<evidence type="ECO:0000256" key="1">
    <source>
        <dbReference type="SAM" id="MobiDB-lite"/>
    </source>
</evidence>